<evidence type="ECO:0000259" key="4">
    <source>
        <dbReference type="Pfam" id="PF00891"/>
    </source>
</evidence>
<dbReference type="InterPro" id="IPR036388">
    <property type="entry name" value="WH-like_DNA-bd_sf"/>
</dbReference>
<comment type="caution">
    <text evidence="5">The sequence shown here is derived from an EMBL/GenBank/DDBJ whole genome shotgun (WGS) entry which is preliminary data.</text>
</comment>
<name>A0A5M3MLA3_CONPW</name>
<protein>
    <submittedName>
        <fullName evidence="5">S-adenosyl-L-methionine-dependent methyltransferase</fullName>
    </submittedName>
</protein>
<dbReference type="PANTHER" id="PTHR43712:SF5">
    <property type="entry name" value="O-METHYLTRANSFERASE ASQN-RELATED"/>
    <property type="match status" value="1"/>
</dbReference>
<dbReference type="OrthoDB" id="2410195at2759"/>
<accession>A0A5M3MLA3</accession>
<dbReference type="KEGG" id="cput:CONPUDRAFT_166508"/>
<dbReference type="GO" id="GO:0032259">
    <property type="term" value="P:methylation"/>
    <property type="evidence" value="ECO:0007669"/>
    <property type="project" value="UniProtKB-KW"/>
</dbReference>
<dbReference type="RefSeq" id="XP_007770150.1">
    <property type="nucleotide sequence ID" value="XM_007771960.1"/>
</dbReference>
<dbReference type="PANTHER" id="PTHR43712">
    <property type="entry name" value="PUTATIVE (AFU_ORTHOLOGUE AFUA_4G14580)-RELATED"/>
    <property type="match status" value="1"/>
</dbReference>
<dbReference type="InterPro" id="IPR036390">
    <property type="entry name" value="WH_DNA-bd_sf"/>
</dbReference>
<dbReference type="Gene3D" id="3.40.50.150">
    <property type="entry name" value="Vaccinia Virus protein VP39"/>
    <property type="match status" value="1"/>
</dbReference>
<keyword evidence="3" id="KW-0949">S-adenosyl-L-methionine</keyword>
<evidence type="ECO:0000313" key="5">
    <source>
        <dbReference type="EMBL" id="EIW79807.1"/>
    </source>
</evidence>
<dbReference type="OMA" id="RIVNCDI"/>
<dbReference type="AlphaFoldDB" id="A0A5M3MLA3"/>
<evidence type="ECO:0000256" key="1">
    <source>
        <dbReference type="ARBA" id="ARBA00022603"/>
    </source>
</evidence>
<keyword evidence="6" id="KW-1185">Reference proteome</keyword>
<evidence type="ECO:0000313" key="6">
    <source>
        <dbReference type="Proteomes" id="UP000053558"/>
    </source>
</evidence>
<gene>
    <name evidence="5" type="ORF">CONPUDRAFT_166508</name>
</gene>
<reference evidence="6" key="1">
    <citation type="journal article" date="2012" name="Science">
        <title>The Paleozoic origin of enzymatic lignin decomposition reconstructed from 31 fungal genomes.</title>
        <authorList>
            <person name="Floudas D."/>
            <person name="Binder M."/>
            <person name="Riley R."/>
            <person name="Barry K."/>
            <person name="Blanchette R.A."/>
            <person name="Henrissat B."/>
            <person name="Martinez A.T."/>
            <person name="Otillar R."/>
            <person name="Spatafora J.W."/>
            <person name="Yadav J.S."/>
            <person name="Aerts A."/>
            <person name="Benoit I."/>
            <person name="Boyd A."/>
            <person name="Carlson A."/>
            <person name="Copeland A."/>
            <person name="Coutinho P.M."/>
            <person name="de Vries R.P."/>
            <person name="Ferreira P."/>
            <person name="Findley K."/>
            <person name="Foster B."/>
            <person name="Gaskell J."/>
            <person name="Glotzer D."/>
            <person name="Gorecki P."/>
            <person name="Heitman J."/>
            <person name="Hesse C."/>
            <person name="Hori C."/>
            <person name="Igarashi K."/>
            <person name="Jurgens J.A."/>
            <person name="Kallen N."/>
            <person name="Kersten P."/>
            <person name="Kohler A."/>
            <person name="Kuees U."/>
            <person name="Kumar T.K.A."/>
            <person name="Kuo A."/>
            <person name="LaButti K."/>
            <person name="Larrondo L.F."/>
            <person name="Lindquist E."/>
            <person name="Ling A."/>
            <person name="Lombard V."/>
            <person name="Lucas S."/>
            <person name="Lundell T."/>
            <person name="Martin R."/>
            <person name="McLaughlin D.J."/>
            <person name="Morgenstern I."/>
            <person name="Morin E."/>
            <person name="Murat C."/>
            <person name="Nagy L.G."/>
            <person name="Nolan M."/>
            <person name="Ohm R.A."/>
            <person name="Patyshakuliyeva A."/>
            <person name="Rokas A."/>
            <person name="Ruiz-Duenas F.J."/>
            <person name="Sabat G."/>
            <person name="Salamov A."/>
            <person name="Samejima M."/>
            <person name="Schmutz J."/>
            <person name="Slot J.C."/>
            <person name="St John F."/>
            <person name="Stenlid J."/>
            <person name="Sun H."/>
            <person name="Sun S."/>
            <person name="Syed K."/>
            <person name="Tsang A."/>
            <person name="Wiebenga A."/>
            <person name="Young D."/>
            <person name="Pisabarro A."/>
            <person name="Eastwood D.C."/>
            <person name="Martin F."/>
            <person name="Cullen D."/>
            <person name="Grigoriev I.V."/>
            <person name="Hibbett D.S."/>
        </authorList>
    </citation>
    <scope>NUCLEOTIDE SEQUENCE [LARGE SCALE GENOMIC DNA]</scope>
    <source>
        <strain evidence="6">RWD-64-598 SS2</strain>
    </source>
</reference>
<dbReference type="InterPro" id="IPR029063">
    <property type="entry name" value="SAM-dependent_MTases_sf"/>
</dbReference>
<evidence type="ECO:0000256" key="2">
    <source>
        <dbReference type="ARBA" id="ARBA00022679"/>
    </source>
</evidence>
<dbReference type="InterPro" id="IPR001077">
    <property type="entry name" value="COMT_C"/>
</dbReference>
<dbReference type="Gene3D" id="1.10.10.10">
    <property type="entry name" value="Winged helix-like DNA-binding domain superfamily/Winged helix DNA-binding domain"/>
    <property type="match status" value="1"/>
</dbReference>
<keyword evidence="2 5" id="KW-0808">Transferase</keyword>
<proteinExistence type="predicted"/>
<dbReference type="SUPFAM" id="SSF46785">
    <property type="entry name" value="Winged helix' DNA-binding domain"/>
    <property type="match status" value="1"/>
</dbReference>
<dbReference type="GO" id="GO:0008171">
    <property type="term" value="F:O-methyltransferase activity"/>
    <property type="evidence" value="ECO:0007669"/>
    <property type="project" value="InterPro"/>
</dbReference>
<dbReference type="Pfam" id="PF00891">
    <property type="entry name" value="Methyltransf_2"/>
    <property type="match status" value="1"/>
</dbReference>
<organism evidence="5 6">
    <name type="scientific">Coniophora puteana (strain RWD-64-598)</name>
    <name type="common">Brown rot fungus</name>
    <dbReference type="NCBI Taxonomy" id="741705"/>
    <lineage>
        <taxon>Eukaryota</taxon>
        <taxon>Fungi</taxon>
        <taxon>Dikarya</taxon>
        <taxon>Basidiomycota</taxon>
        <taxon>Agaricomycotina</taxon>
        <taxon>Agaricomycetes</taxon>
        <taxon>Agaricomycetidae</taxon>
        <taxon>Boletales</taxon>
        <taxon>Coniophorineae</taxon>
        <taxon>Coniophoraceae</taxon>
        <taxon>Coniophora</taxon>
    </lineage>
</organism>
<evidence type="ECO:0000256" key="3">
    <source>
        <dbReference type="ARBA" id="ARBA00022691"/>
    </source>
</evidence>
<dbReference type="Proteomes" id="UP000053558">
    <property type="component" value="Unassembled WGS sequence"/>
</dbReference>
<feature type="domain" description="O-methyltransferase C-terminal" evidence="4">
    <location>
        <begin position="227"/>
        <end position="388"/>
    </location>
</feature>
<dbReference type="GeneID" id="19205561"/>
<dbReference type="EMBL" id="JH711580">
    <property type="protein sequence ID" value="EIW79807.1"/>
    <property type="molecule type" value="Genomic_DNA"/>
</dbReference>
<dbReference type="PROSITE" id="PS51683">
    <property type="entry name" value="SAM_OMT_II"/>
    <property type="match status" value="1"/>
</dbReference>
<dbReference type="SUPFAM" id="SSF53335">
    <property type="entry name" value="S-adenosyl-L-methionine-dependent methyltransferases"/>
    <property type="match status" value="1"/>
</dbReference>
<keyword evidence="1 5" id="KW-0489">Methyltransferase</keyword>
<sequence length="407" mass="44035">MASKNPRLSELAAQIAEQAVILEKFLDDNNLPQPSFGVQGPAAFPVGADQKAANDARFSLIGATKDLRGLVVGPADTLKWLVLCDHNVTAALQAVYHFKIAQSVPLDGSPISIADLSRAVSLDELNLARVVRMVMSERIFVEPRQGYVAHMAASLLLAQDRGMQAIVGHMCSESFPSAARMGECLETYRGSEEPQHSAFMMCMGSWAAGGGEEHIVSGNEWKDLGQAVVVDVGGSLGHVSLALASAYPNLRCIVQDLPFNTAANDLIASQNKSRQVTFQPHDFFNPQPVLPAETMTSVSTAVYLMRYILHDWSDTYARKILAHVRDAMASATRDRKNAYLVIADAVLPPPLSGIPAAQERTLRAFNVSMFAQLNACKRDTSAWGALFRSVDGRFVIESIRPPSPGSS</sequence>
<dbReference type="InterPro" id="IPR016461">
    <property type="entry name" value="COMT-like"/>
</dbReference>